<name>A0ABP0GMJ9_CLALP</name>
<organism evidence="3 4">
    <name type="scientific">Clavelina lepadiformis</name>
    <name type="common">Light-bulb sea squirt</name>
    <name type="synonym">Ascidia lepadiformis</name>
    <dbReference type="NCBI Taxonomy" id="159417"/>
    <lineage>
        <taxon>Eukaryota</taxon>
        <taxon>Metazoa</taxon>
        <taxon>Chordata</taxon>
        <taxon>Tunicata</taxon>
        <taxon>Ascidiacea</taxon>
        <taxon>Aplousobranchia</taxon>
        <taxon>Clavelinidae</taxon>
        <taxon>Clavelina</taxon>
    </lineage>
</organism>
<accession>A0ABP0GMJ9</accession>
<dbReference type="Proteomes" id="UP001642483">
    <property type="component" value="Unassembled WGS sequence"/>
</dbReference>
<dbReference type="InterPro" id="IPR027859">
    <property type="entry name" value="KATNIP_dom"/>
</dbReference>
<evidence type="ECO:0000313" key="4">
    <source>
        <dbReference type="Proteomes" id="UP001642483"/>
    </source>
</evidence>
<feature type="compositionally biased region" description="Basic residues" evidence="1">
    <location>
        <begin position="1"/>
        <end position="12"/>
    </location>
</feature>
<dbReference type="PANTHER" id="PTHR21534:SF0">
    <property type="entry name" value="KATANIN-INTERACTING PROTEIN"/>
    <property type="match status" value="1"/>
</dbReference>
<gene>
    <name evidence="3" type="ORF">CVLEPA_LOCUS26191</name>
</gene>
<evidence type="ECO:0000259" key="2">
    <source>
        <dbReference type="Pfam" id="PF14652"/>
    </source>
</evidence>
<feature type="domain" description="KATNIP" evidence="2">
    <location>
        <begin position="300"/>
        <end position="456"/>
    </location>
</feature>
<dbReference type="Pfam" id="PF14652">
    <property type="entry name" value="DUF4457"/>
    <property type="match status" value="2"/>
</dbReference>
<keyword evidence="4" id="KW-1185">Reference proteome</keyword>
<feature type="compositionally biased region" description="Low complexity" evidence="1">
    <location>
        <begin position="142"/>
        <end position="157"/>
    </location>
</feature>
<proteinExistence type="predicted"/>
<reference evidence="3 4" key="1">
    <citation type="submission" date="2024-02" db="EMBL/GenBank/DDBJ databases">
        <authorList>
            <person name="Daric V."/>
            <person name="Darras S."/>
        </authorList>
    </citation>
    <scope>NUCLEOTIDE SEQUENCE [LARGE SCALE GENOMIC DNA]</scope>
</reference>
<sequence>MSPKKLRDRSTKKANFSMTRDQLRQATRIQKFSNKQKLRDALKKLNPVVDCLSDTPDFEIENLIKKVKSTSVKRSDEDLRQFLHRYCKKIADYKYRNDQPIDKWFDITDAITPRKTDLEQQISTALMVATQEPIPDVSSDFSSSQKENVSSSNSSEQPKFPEPNYNSIYTYLASSIAGKSLPTLSPVESLVIEDCIQSLAEQIKSLNDGDLRLNLRKVYLYLHQLDGHEPEDDEGEIEKQLDLANVFNPMGSKNWLEESWRSLECFNYSQLGRLRGIKTGGNIGTQNGLANETSDMSEQFSSFSFAAKDERADLRQDFEIPELPKGKNLTINITSTWGDKFYVGLNGIEIFSDDGTPVKVESIAADPSDITTLFGCEKDPRTVDNLLNGINQTCDDINMWLAPFTVGLPHFIYITFAQPNRIAMIRFWNYNKSRIHSQRGARQVTITLDKASIFSGEIGRASGSVAASQSFGDNILFTTDDAILEKISKFDDTFDDAESVLNDSLEEYQRPSTTNDEINEDSLPHAELEDSAETAEDSRNTFCAKCIQLRLLSNWGDVDYIGLTGLQVLGDDNEPISMGYHNITRSSSSTHCYSDEINRLLDDTNVTMAANHMWMSTFKEAGPQKIEINFVQAVQVTGLRVWNYNESFEDSFKGVKEVEISLDGRSISATNSFIFRRAPGNLHYDFAQDILFECEVAPLAAGSEISHTEVDLPIQTNYDTPYMPTGFIYKIELFDTWGDLYYIGLNGIEIYDASGKKLLLTEKEIAAFPSSVNILEQNADDIRTPDKLINGVNNTHDGQHMWLAPILPGQINFVYIIFDTPHTISKIKLWNYAKTSSRGTKNFAILVDDLLVYNGVLQPACHHDNEVNIDAQSVTFNVCSEALPGSTSFGDVKEQEMRYCDNNHIKEAIKEVDQKLRPATSFVAPSKRVKARF</sequence>
<evidence type="ECO:0000256" key="1">
    <source>
        <dbReference type="SAM" id="MobiDB-lite"/>
    </source>
</evidence>
<feature type="region of interest" description="Disordered" evidence="1">
    <location>
        <begin position="1"/>
        <end position="20"/>
    </location>
</feature>
<evidence type="ECO:0000313" key="3">
    <source>
        <dbReference type="EMBL" id="CAK8692964.1"/>
    </source>
</evidence>
<feature type="domain" description="KATNIP" evidence="2">
    <location>
        <begin position="549"/>
        <end position="859"/>
    </location>
</feature>
<dbReference type="PANTHER" id="PTHR21534">
    <property type="entry name" value="KATANIN-INTERACTING PROTEIN"/>
    <property type="match status" value="1"/>
</dbReference>
<comment type="caution">
    <text evidence="3">The sequence shown here is derived from an EMBL/GenBank/DDBJ whole genome shotgun (WGS) entry which is preliminary data.</text>
</comment>
<dbReference type="EMBL" id="CAWYQH010000130">
    <property type="protein sequence ID" value="CAK8692964.1"/>
    <property type="molecule type" value="Genomic_DNA"/>
</dbReference>
<protein>
    <recommendedName>
        <fullName evidence="2">KATNIP domain-containing protein</fullName>
    </recommendedName>
</protein>
<dbReference type="InterPro" id="IPR026704">
    <property type="entry name" value="KATNIP"/>
</dbReference>
<feature type="region of interest" description="Disordered" evidence="1">
    <location>
        <begin position="505"/>
        <end position="534"/>
    </location>
</feature>
<feature type="region of interest" description="Disordered" evidence="1">
    <location>
        <begin position="135"/>
        <end position="161"/>
    </location>
</feature>